<feature type="transmembrane region" description="Helical" evidence="7">
    <location>
        <begin position="690"/>
        <end position="712"/>
    </location>
</feature>
<keyword evidence="4 7" id="KW-1133">Transmembrane helix</keyword>
<sequence>MNRKPFFNGAIIANYFLSSYRHVLRDKVNSTFKIAGLTLAIFSLMVVTLYLAHQLSFDRYHPGYERIYRVNTQRLENGHAEQYGIAPFAFGSMLKTGFPDLETSARLGIFNGSHLRVNDRIVYGGVFSVDSTWFDIFRYTFIKGSPKALTRPGTIVLTETLSKKLFGEDDPMQKLLTVNNEKTLYEVAAVIKDIPTNSHIRVDAFVPIHRADDFTAQQIISPVDFVENSTVLFVKLHEHSDPARVASQLEAVVDQHIGKKQRLAAGFNVSLQPLEDIYLAAPLKYEFARKGSMVYLYVFLILGLFLFAISCINYVNLSLAGFVNRSREMGVRKVMGGRRSQIVVQVALDTGVYVLGSFAISVAMLYLLFPKIQQYIDPDLPVALLTSRAFMMTTGGLLLAITVIATVIPAGWFAANTVVNDLKGIYARAGKMKFNDSLLLAQFVISIICIGATLTVSRQIDFIHSNDLGINRKDLLVLTMTEDFTTQKMIALKSALKSVAGVTHVSNSSFRIGGGYWKDWYSVQVGEELRAVELYEVFSDDELFETLGMKVLQGRVFDDRHKADSGAAFVINETAARALGLTNPVGTRILTHPEEPGKWEGTIVGVVNDINISTLHHKVQPLVMRLPWQNQYPEYFVYVRIEGDAGTIVPAIRKKYQELQPGYPLEVVSVDDFYNQEYKAENRAYASLQVGTSVILLISALGIFSLSAYLSVRKMKEFGIRKVMGASVGNIAGLHVFHILRVALAAVGIGLPVVYFLMDEWLGAFAYRIQQTIASAAVVIAITGVLVLVSAGYAALRAGMVNPVKVINKV</sequence>
<feature type="transmembrane region" description="Helical" evidence="7">
    <location>
        <begin position="773"/>
        <end position="796"/>
    </location>
</feature>
<dbReference type="RefSeq" id="WP_254090416.1">
    <property type="nucleotide sequence ID" value="NZ_JAHESC010000014.1"/>
</dbReference>
<feature type="transmembrane region" description="Helical" evidence="7">
    <location>
        <begin position="389"/>
        <end position="415"/>
    </location>
</feature>
<comment type="similarity">
    <text evidence="6">Belongs to the ABC-4 integral membrane protein family.</text>
</comment>
<reference evidence="10 11" key="1">
    <citation type="submission" date="2021-05" db="EMBL/GenBank/DDBJ databases">
        <title>A Polyphasic approach of four new species of the genus Ohtaekwangia: Ohtaekwangia histidinii sp. nov., Ohtaekwangia cretensis sp. nov., Ohtaekwangia indiensis sp. nov., Ohtaekwangia reichenbachii sp. nov. from diverse environment.</title>
        <authorList>
            <person name="Octaviana S."/>
        </authorList>
    </citation>
    <scope>NUCLEOTIDE SEQUENCE [LARGE SCALE GENOMIC DNA]</scope>
    <source>
        <strain evidence="10 11">PWU37</strain>
    </source>
</reference>
<keyword evidence="3 7" id="KW-0812">Transmembrane</keyword>
<evidence type="ECO:0000256" key="2">
    <source>
        <dbReference type="ARBA" id="ARBA00022475"/>
    </source>
</evidence>
<comment type="subcellular location">
    <subcellularLocation>
        <location evidence="1">Cell membrane</location>
        <topology evidence="1">Multi-pass membrane protein</topology>
    </subcellularLocation>
</comment>
<evidence type="ECO:0000313" key="10">
    <source>
        <dbReference type="EMBL" id="MBT1687184.1"/>
    </source>
</evidence>
<evidence type="ECO:0000256" key="3">
    <source>
        <dbReference type="ARBA" id="ARBA00022692"/>
    </source>
</evidence>
<dbReference type="InterPro" id="IPR050250">
    <property type="entry name" value="Macrolide_Exporter_MacB"/>
</dbReference>
<feature type="domain" description="ABC3 transporter permease C-terminal" evidence="8">
    <location>
        <begin position="693"/>
        <end position="798"/>
    </location>
</feature>
<feature type="domain" description="MacB-like periplasmic core" evidence="9">
    <location>
        <begin position="34"/>
        <end position="251"/>
    </location>
</feature>
<organism evidence="10 11">
    <name type="scientific">Dawidia soli</name>
    <dbReference type="NCBI Taxonomy" id="2782352"/>
    <lineage>
        <taxon>Bacteria</taxon>
        <taxon>Pseudomonadati</taxon>
        <taxon>Bacteroidota</taxon>
        <taxon>Cytophagia</taxon>
        <taxon>Cytophagales</taxon>
        <taxon>Chryseotaleaceae</taxon>
        <taxon>Dawidia</taxon>
    </lineage>
</organism>
<feature type="transmembrane region" description="Helical" evidence="7">
    <location>
        <begin position="31"/>
        <end position="52"/>
    </location>
</feature>
<evidence type="ECO:0000256" key="4">
    <source>
        <dbReference type="ARBA" id="ARBA00022989"/>
    </source>
</evidence>
<dbReference type="Pfam" id="PF12704">
    <property type="entry name" value="MacB_PCD"/>
    <property type="match status" value="2"/>
</dbReference>
<keyword evidence="11" id="KW-1185">Reference proteome</keyword>
<dbReference type="Pfam" id="PF02687">
    <property type="entry name" value="FtsX"/>
    <property type="match status" value="2"/>
</dbReference>
<dbReference type="PANTHER" id="PTHR30572:SF4">
    <property type="entry name" value="ABC TRANSPORTER PERMEASE YTRF"/>
    <property type="match status" value="1"/>
</dbReference>
<dbReference type="PANTHER" id="PTHR30572">
    <property type="entry name" value="MEMBRANE COMPONENT OF TRANSPORTER-RELATED"/>
    <property type="match status" value="1"/>
</dbReference>
<dbReference type="InterPro" id="IPR025857">
    <property type="entry name" value="MacB_PCD"/>
</dbReference>
<protein>
    <submittedName>
        <fullName evidence="10">ABC transporter permease</fullName>
    </submittedName>
</protein>
<dbReference type="GO" id="GO:0022857">
    <property type="term" value="F:transmembrane transporter activity"/>
    <property type="evidence" value="ECO:0007669"/>
    <property type="project" value="TreeGrafter"/>
</dbReference>
<dbReference type="InterPro" id="IPR003838">
    <property type="entry name" value="ABC3_permease_C"/>
</dbReference>
<proteinExistence type="inferred from homology"/>
<evidence type="ECO:0000256" key="1">
    <source>
        <dbReference type="ARBA" id="ARBA00004651"/>
    </source>
</evidence>
<evidence type="ECO:0000259" key="9">
    <source>
        <dbReference type="Pfam" id="PF12704"/>
    </source>
</evidence>
<comment type="caution">
    <text evidence="10">The sequence shown here is derived from an EMBL/GenBank/DDBJ whole genome shotgun (WGS) entry which is preliminary data.</text>
</comment>
<feature type="transmembrane region" description="Helical" evidence="7">
    <location>
        <begin position="733"/>
        <end position="758"/>
    </location>
</feature>
<dbReference type="Proteomes" id="UP001319180">
    <property type="component" value="Unassembled WGS sequence"/>
</dbReference>
<evidence type="ECO:0000256" key="5">
    <source>
        <dbReference type="ARBA" id="ARBA00023136"/>
    </source>
</evidence>
<evidence type="ECO:0000256" key="7">
    <source>
        <dbReference type="SAM" id="Phobius"/>
    </source>
</evidence>
<feature type="domain" description="ABC3 transporter permease C-terminal" evidence="8">
    <location>
        <begin position="301"/>
        <end position="410"/>
    </location>
</feature>
<feature type="transmembrane region" description="Helical" evidence="7">
    <location>
        <begin position="294"/>
        <end position="322"/>
    </location>
</feature>
<keyword evidence="5 7" id="KW-0472">Membrane</keyword>
<feature type="transmembrane region" description="Helical" evidence="7">
    <location>
        <begin position="342"/>
        <end position="369"/>
    </location>
</feature>
<dbReference type="GO" id="GO:0005886">
    <property type="term" value="C:plasma membrane"/>
    <property type="evidence" value="ECO:0007669"/>
    <property type="project" value="UniProtKB-SubCell"/>
</dbReference>
<name>A0AAP2GDB2_9BACT</name>
<gene>
    <name evidence="10" type="ORF">KK078_11470</name>
</gene>
<feature type="transmembrane region" description="Helical" evidence="7">
    <location>
        <begin position="436"/>
        <end position="456"/>
    </location>
</feature>
<keyword evidence="2" id="KW-1003">Cell membrane</keyword>
<evidence type="ECO:0000313" key="11">
    <source>
        <dbReference type="Proteomes" id="UP001319180"/>
    </source>
</evidence>
<accession>A0AAP2GDB2</accession>
<dbReference type="AlphaFoldDB" id="A0AAP2GDB2"/>
<evidence type="ECO:0000256" key="6">
    <source>
        <dbReference type="ARBA" id="ARBA00038076"/>
    </source>
</evidence>
<dbReference type="EMBL" id="JAHESC010000014">
    <property type="protein sequence ID" value="MBT1687184.1"/>
    <property type="molecule type" value="Genomic_DNA"/>
</dbReference>
<evidence type="ECO:0000259" key="8">
    <source>
        <dbReference type="Pfam" id="PF02687"/>
    </source>
</evidence>
<feature type="domain" description="MacB-like periplasmic core" evidence="9">
    <location>
        <begin position="443"/>
        <end position="642"/>
    </location>
</feature>